<dbReference type="PANTHER" id="PTHR47485:SF1">
    <property type="entry name" value="THYLAKOID LUMENAL 17.4 KDA PROTEIN, CHLOROPLASTIC"/>
    <property type="match status" value="1"/>
</dbReference>
<dbReference type="OrthoDB" id="2512888at2"/>
<reference evidence="2 3" key="1">
    <citation type="submission" date="2018-11" db="EMBL/GenBank/DDBJ databases">
        <title>Genome sequencing of Paenibacillus lentus DSM25539(T).</title>
        <authorList>
            <person name="Kook J.-K."/>
            <person name="Park S.-N."/>
            <person name="Lim Y.K."/>
        </authorList>
    </citation>
    <scope>NUCLEOTIDE SEQUENCE [LARGE SCALE GENOMIC DNA]</scope>
    <source>
        <strain evidence="2 3">DSM 25539</strain>
    </source>
</reference>
<dbReference type="PANTHER" id="PTHR47485">
    <property type="entry name" value="THYLAKOID LUMENAL 17.4 KDA PROTEIN, CHLOROPLASTIC"/>
    <property type="match status" value="1"/>
</dbReference>
<gene>
    <name evidence="2" type="ORF">EIM92_22265</name>
</gene>
<protein>
    <submittedName>
        <fullName evidence="2">Pentapeptide repeat-containing protein</fullName>
    </submittedName>
</protein>
<sequence length="386" mass="45473">MDGSEKGMNSQEAWERFVEVDASPRRTESIQALHNYFCEHKDQITRSVIELFDLFFQHIVEQQLEGSRGKCASIQLSLLRTRLQEGHLEYMLEAFELGLPDQVEMTPFRYHADWIYSLWDSWYQYCDEQRRKYAQHIQSPLLEAWAREQVPPFHEYMTHAVRYAMEEISVLPSFSSLQKEKKFEVRVGEYRDSEQTESVYRINEVQRLSVSCKGWLESLLEQEYIYEHIQGVDVSRGGYSKINLNYARLEQVNFRDCTIQNSYLLGTRFQRCDCRQSDFRGSVMIDADFRDCNLEEAWFDQVYAVRNLMNEERGIIFGIHGVCFQRANLTKASFRYAQVTGDFTYAVLDEVDFTGADLTGSRMLKQDEQRVILSEEQRSSICWVEG</sequence>
<accession>A0A3Q8SEB0</accession>
<keyword evidence="3" id="KW-1185">Reference proteome</keyword>
<dbReference type="KEGG" id="plen:EIM92_22265"/>
<evidence type="ECO:0000313" key="3">
    <source>
        <dbReference type="Proteomes" id="UP000273145"/>
    </source>
</evidence>
<dbReference type="Pfam" id="PF00805">
    <property type="entry name" value="Pentapeptide"/>
    <property type="match status" value="2"/>
</dbReference>
<dbReference type="AlphaFoldDB" id="A0A3Q8SEB0"/>
<name>A0A3Q8SEB0_9BACL</name>
<evidence type="ECO:0000313" key="2">
    <source>
        <dbReference type="EMBL" id="AZK48566.1"/>
    </source>
</evidence>
<dbReference type="InterPro" id="IPR001646">
    <property type="entry name" value="5peptide_repeat"/>
</dbReference>
<proteinExistence type="predicted"/>
<keyword evidence="1" id="KW-0677">Repeat</keyword>
<dbReference type="EMBL" id="CP034248">
    <property type="protein sequence ID" value="AZK48566.1"/>
    <property type="molecule type" value="Genomic_DNA"/>
</dbReference>
<dbReference type="SUPFAM" id="SSF141571">
    <property type="entry name" value="Pentapeptide repeat-like"/>
    <property type="match status" value="1"/>
</dbReference>
<evidence type="ECO:0000256" key="1">
    <source>
        <dbReference type="ARBA" id="ARBA00022737"/>
    </source>
</evidence>
<organism evidence="2 3">
    <name type="scientific">Paenibacillus lentus</name>
    <dbReference type="NCBI Taxonomy" id="1338368"/>
    <lineage>
        <taxon>Bacteria</taxon>
        <taxon>Bacillati</taxon>
        <taxon>Bacillota</taxon>
        <taxon>Bacilli</taxon>
        <taxon>Bacillales</taxon>
        <taxon>Paenibacillaceae</taxon>
        <taxon>Paenibacillus</taxon>
    </lineage>
</organism>
<dbReference type="Proteomes" id="UP000273145">
    <property type="component" value="Chromosome"/>
</dbReference>
<dbReference type="Gene3D" id="2.160.20.80">
    <property type="entry name" value="E3 ubiquitin-protein ligase SopA"/>
    <property type="match status" value="1"/>
</dbReference>